<reference evidence="1 2" key="1">
    <citation type="submission" date="2021-03" db="EMBL/GenBank/DDBJ databases">
        <authorList>
            <person name="Alqahtani R."/>
            <person name="Behailu E."/>
            <person name="Cappabianca D.W."/>
            <person name="Csanadi-Schwartz K.M."/>
            <person name="Dalal A.S."/>
            <person name="Fahim M.S."/>
            <person name="Franklin J.M."/>
            <person name="Gluckman M.H."/>
            <person name="Levine C.J."/>
            <person name="Martin N."/>
            <person name="Milza N."/>
            <person name="Najmabadi R."/>
            <person name="Newman A.M."/>
            <person name="Pajunar M."/>
            <person name="Qalawee I."/>
            <person name="Rizvi A."/>
            <person name="Samuel A."/>
            <person name="Smith A."/>
            <person name="Swann F.E."/>
            <person name="Sweeney P."/>
            <person name="Torres N.R."/>
            <person name="Ventrone L."/>
            <person name="Ventura L."/>
            <person name="Wroe M."/>
            <person name="Acquaye N.A."/>
            <person name="Agnes T.J."/>
            <person name="Ahmed A."/>
            <person name="Ahmed S."/>
            <person name="Amodu B.A."/>
            <person name="Arefeayne N.F."/>
            <person name="Asamoah-Frimpong E.A."/>
            <person name="Attaran A."/>
            <person name="Barragan J.M."/>
            <person name="Baumgarten L.N."/>
            <person name="Berhane B."/>
            <person name="Beyene A."/>
            <person name="Bhattarai B."/>
            <person name="Biondokin D.V."/>
            <person name="Boone B.K."/>
            <person name="Burney S.Z."/>
            <person name="Cayanan J.T."/>
            <person name="Cesta G."/>
            <person name="Chang J."/>
            <person name="Chavez J."/>
            <person name="Chorbajian C."/>
            <person name="Christian S."/>
            <person name="Corns J.R."/>
            <person name="Corns N.R."/>
            <person name="Cowan J.T."/>
            <person name="Coyne C."/>
            <person name="Dadzie B."/>
            <person name="Datu D.V."/>
            <person name="Deng B.C."/>
            <person name="Der L."/>
            <person name="Dickerson K."/>
            <person name="Dozier E."/>
            <person name="Egbunine A.O."/>
            <person name="Farooq M."/>
            <person name="Fonge A.E."/>
            <person name="Ghomsi-Nono M.P."/>
            <person name="Giampietro H."/>
            <person name="Gunnison R.P."/>
            <person name="Han S.H."/>
            <person name="Hennigan A.J."/>
            <person name="Hong A.N."/>
            <person name="Ijomor E.C."/>
            <person name="Jalali A."/>
            <person name="Jamil T.Z."/>
            <person name="Jenkins C.R."/>
            <person name="Joseph M.A."/>
            <person name="Jowanowitch O.J."/>
            <person name="Kang D."/>
            <person name="Khan A."/>
            <person name="Khan Z.K."/>
            <person name="Kiewe T."/>
            <person name="Kjerulf A.B."/>
            <person name="Kolosey V."/>
            <person name="Kurup M."/>
            <person name="Lee V.H."/>
            <person name="Llontop-Maldonado V."/>
            <person name="Long P."/>
            <person name="Lu N."/>
            <person name="Majekodunmi A."/>
            <person name="Malik H.W."/>
            <person name="Marcellino S.C."/>
            <person name="Martinez L.A."/>
            <person name="Meher F.N."/>
            <person name="Michelin M.A."/>
            <person name="Mitchell K.G."/>
            <person name="Mullens W.J."/>
            <person name="Nwakama C."/>
            <person name="Nwosu F.T."/>
            <person name="Oboh E.C."/>
            <person name="Odujinrin O."/>
            <person name="Ogunsan O."/>
            <person name="O'Neill K."/>
            <person name="Oxlaj J.A."/>
            <person name="Patel A.K."/>
            <person name="Patel B.R."/>
            <person name="Pham Q."/>
            <person name="Porter J."/>
            <person name="Portes J."/>
            <person name="Prokopenko A."/>
            <person name="Quraishi M."/>
            <person name="Qureshi M."/>
            <person name="Rivera A."/>
            <person name="Rubalsky V."/>
            <person name="Saikali Y."/>
            <person name="Saqaf K."/>
            <person name="Saroya S.R."/>
            <person name="Seas A."/>
            <person name="Shadrick R.E."/>
            <person name="Sharda N."/>
            <person name="Sigindere M.T."/>
            <person name="Simbi V.G."/>
            <person name="Thuzar C."/>
            <person name="Tran K."/>
            <person name="Tran V.D."/>
            <person name="Trang W."/>
            <person name="Vaishnav N."/>
            <person name="Vuong K."/>
            <person name="Walker C."/>
            <person name="Wallace S.A."/>
            <person name="Warfield J.C."/>
            <person name="Wikina T."/>
            <person name="Wobbeking F.T."/>
            <person name="Worrent L.D."/>
            <person name="Yan T."/>
            <person name="Zehra A."/>
            <person name="Avazpour P."/>
            <person name="Kim F.M."/>
            <person name="Mason K."/>
            <person name="Nguyen D.A."/>
            <person name="Pettit S.M."/>
            <person name="Zhou O.J."/>
            <person name="Brissett D.L."/>
            <person name="Gualtieri C."/>
            <person name="Hufford T.M."/>
            <person name="Ko J.M."/>
            <person name="Novak J.K."/>
            <person name="Smith Z.M."/>
            <person name="Mayer-Bacon C."/>
            <person name="Erill I."/>
            <person name="Caruso S.M."/>
            <person name="Garlena R.A."/>
            <person name="Russell D.A."/>
            <person name="Pope W.H."/>
            <person name="Jacobs-Sera D."/>
            <person name="Hatfull G.F."/>
        </authorList>
    </citation>
    <scope>NUCLEOTIDE SEQUENCE [LARGE SCALE GENOMIC DNA]</scope>
</reference>
<evidence type="ECO:0000313" key="2">
    <source>
        <dbReference type="Proteomes" id="UP000683399"/>
    </source>
</evidence>
<dbReference type="KEGG" id="vg:77927699"/>
<keyword evidence="1" id="KW-0378">Hydrolase</keyword>
<name>A0A8F2IWJ5_9CAUD</name>
<keyword evidence="2" id="KW-1185">Reference proteome</keyword>
<organism evidence="1 2">
    <name type="scientific">Streptomyces phage TunaTartare</name>
    <dbReference type="NCBI Taxonomy" id="2848887"/>
    <lineage>
        <taxon>Viruses</taxon>
        <taxon>Duplodnaviria</taxon>
        <taxon>Heunggongvirae</taxon>
        <taxon>Uroviricota</taxon>
        <taxon>Caudoviricetes</taxon>
        <taxon>Stanwilliamsviridae</taxon>
        <taxon>Loccivirinae</taxon>
        <taxon>Faustvirus</taxon>
        <taxon>Faustvirus tunatartare</taxon>
    </lineage>
</organism>
<dbReference type="GeneID" id="77927699"/>
<keyword evidence="1" id="KW-0255">Endonuclease</keyword>
<dbReference type="RefSeq" id="YP_010651963.1">
    <property type="nucleotide sequence ID" value="NC_070784.1"/>
</dbReference>
<dbReference type="GO" id="GO:0004519">
    <property type="term" value="F:endonuclease activity"/>
    <property type="evidence" value="ECO:0007669"/>
    <property type="project" value="UniProtKB-KW"/>
</dbReference>
<sequence>MLHPFQALEGFEVDISFETLYTYVMKTCYKCKVEKSLSEFAKNKSRKDGYNGMCKQCKNEYTKTHYNDNKQYYLDKAARNKRAYQEKARVIILSHLSNHPCTDCGESNPVVLEFDHMDGVNKIDGVGAMIQRGMPLDMVQAEMLKCEVRCCNCHRIRTAKQFGWWLDRI</sequence>
<accession>A0A8F2IWJ5</accession>
<evidence type="ECO:0000313" key="1">
    <source>
        <dbReference type="EMBL" id="QWT30006.1"/>
    </source>
</evidence>
<proteinExistence type="predicted"/>
<dbReference type="EMBL" id="MW822145">
    <property type="protein sequence ID" value="QWT30006.1"/>
    <property type="molecule type" value="Genomic_DNA"/>
</dbReference>
<dbReference type="Proteomes" id="UP000683399">
    <property type="component" value="Segment"/>
</dbReference>
<gene>
    <name evidence="1" type="primary">131</name>
    <name evidence="1" type="ORF">SEA_TUNATARTARE_131</name>
</gene>
<keyword evidence="1" id="KW-0540">Nuclease</keyword>
<protein>
    <submittedName>
        <fullName evidence="1">HNH endonuclease</fullName>
    </submittedName>
</protein>